<dbReference type="EMBL" id="JAJSOW010000003">
    <property type="protein sequence ID" value="KAI9195317.1"/>
    <property type="molecule type" value="Genomic_DNA"/>
</dbReference>
<keyword evidence="4" id="KW-1185">Reference proteome</keyword>
<protein>
    <recommendedName>
        <fullName evidence="5">Pentatricopeptide repeat-containing protein</fullName>
    </recommendedName>
</protein>
<dbReference type="AlphaFoldDB" id="A0AAD5JDZ5"/>
<gene>
    <name evidence="3" type="ORF">LWI28_013724</name>
</gene>
<dbReference type="InterPro" id="IPR002885">
    <property type="entry name" value="PPR_rpt"/>
</dbReference>
<comment type="caution">
    <text evidence="3">The sequence shown here is derived from an EMBL/GenBank/DDBJ whole genome shotgun (WGS) entry which is preliminary data.</text>
</comment>
<evidence type="ECO:0000313" key="4">
    <source>
        <dbReference type="Proteomes" id="UP001064489"/>
    </source>
</evidence>
<reference evidence="3" key="1">
    <citation type="journal article" date="2022" name="Plant J.">
        <title>Strategies of tolerance reflected in two North American maple genomes.</title>
        <authorList>
            <person name="McEvoy S.L."/>
            <person name="Sezen U.U."/>
            <person name="Trouern-Trend A."/>
            <person name="McMahon S.M."/>
            <person name="Schaberg P.G."/>
            <person name="Yang J."/>
            <person name="Wegrzyn J.L."/>
            <person name="Swenson N.G."/>
        </authorList>
    </citation>
    <scope>NUCLEOTIDE SEQUENCE</scope>
    <source>
        <strain evidence="3">91603</strain>
    </source>
</reference>
<evidence type="ECO:0008006" key="5">
    <source>
        <dbReference type="Google" id="ProtNLM"/>
    </source>
</evidence>
<dbReference type="Proteomes" id="UP001064489">
    <property type="component" value="Chromosome 1"/>
</dbReference>
<keyword evidence="1" id="KW-0677">Repeat</keyword>
<evidence type="ECO:0000256" key="1">
    <source>
        <dbReference type="ARBA" id="ARBA00022737"/>
    </source>
</evidence>
<dbReference type="PROSITE" id="PS51375">
    <property type="entry name" value="PPR"/>
    <property type="match status" value="1"/>
</dbReference>
<organism evidence="3 4">
    <name type="scientific">Acer negundo</name>
    <name type="common">Box elder</name>
    <dbReference type="NCBI Taxonomy" id="4023"/>
    <lineage>
        <taxon>Eukaryota</taxon>
        <taxon>Viridiplantae</taxon>
        <taxon>Streptophyta</taxon>
        <taxon>Embryophyta</taxon>
        <taxon>Tracheophyta</taxon>
        <taxon>Spermatophyta</taxon>
        <taxon>Magnoliopsida</taxon>
        <taxon>eudicotyledons</taxon>
        <taxon>Gunneridae</taxon>
        <taxon>Pentapetalae</taxon>
        <taxon>rosids</taxon>
        <taxon>malvids</taxon>
        <taxon>Sapindales</taxon>
        <taxon>Sapindaceae</taxon>
        <taxon>Hippocastanoideae</taxon>
        <taxon>Acereae</taxon>
        <taxon>Acer</taxon>
    </lineage>
</organism>
<dbReference type="PANTHER" id="PTHR47880:SF1">
    <property type="entry name" value="OS05G0353300 PROTEIN"/>
    <property type="match status" value="1"/>
</dbReference>
<sequence length="777" mass="87848">MASLTELGFAYSPSFTLERYKFLAPLFHNSFSIKPSSRISTRIKNHQSTSFIATKPSKFREFRVFRSVELDQFLTSDDEDEMSEGFFEAIEELERMTREPADILEEMNDRLSARELQLVLVYFSQEGRDSWCALEVFEWLKKENRVDKETMELMVSLMCSWVRKLIEEEREVGDVVDLLVDMDCVGLKPGFSMIEKVISLYFETGKKEDAVSFVKEVLRREIVNAEDDGKGQKGGPTGYLAWKMMVEGNYHEAIKLVIHLKESGLKPEVYSYLIAMTAVVKELNEFAKALRKLKGYARAGLIAEIDVENVGLIEKYQSDLLADGARLSSWAIQEGGSSFNGVVHERLLAMYICAGRGLDAERQLWEMKLVGKEADADLYDIVLAICASKKDTSAISRLVSRMEVMSSLRKKKTLSWLLRGYIKGGHINDAAEALTKMLDLGLCPEYLDRVAVLQGLRKRIQQPGNVEAYINLCKRLSDTMYGCVRNQLHDEVLRREIVNAEDDGKGQKGGATGYLAWKMMVEGNYHEAIKLVIHIKESGLKPEVYSYLIAMTAVVKELNEFAKALRKLKGYARAGLIAEIDVENVGLIEKYQSDLLADGARLSSWAIQEGGSSFNGVVHERLLAMYICAGRGLDAERQLWEMKLVGKEADADLYDIVLANCASKKETSAISRLVSRMEVMSSLHKKKTLSWLLRGYIKGEHINDAAEALTKMLDLGLCPEYLDRVAVLQGLMKRIQQPGNVEAYINLCKCLSDTSLIGPYLVYLYIKKYKLWIIKML</sequence>
<accession>A0AAD5JDZ5</accession>
<dbReference type="InterPro" id="IPR011990">
    <property type="entry name" value="TPR-like_helical_dom_sf"/>
</dbReference>
<evidence type="ECO:0000256" key="2">
    <source>
        <dbReference type="PROSITE-ProRule" id="PRU00708"/>
    </source>
</evidence>
<name>A0AAD5JDZ5_ACENE</name>
<proteinExistence type="predicted"/>
<evidence type="ECO:0000313" key="3">
    <source>
        <dbReference type="EMBL" id="KAI9195317.1"/>
    </source>
</evidence>
<feature type="repeat" description="PPR" evidence="2">
    <location>
        <begin position="410"/>
        <end position="444"/>
    </location>
</feature>
<dbReference type="Gene3D" id="1.25.40.10">
    <property type="entry name" value="Tetratricopeptide repeat domain"/>
    <property type="match status" value="3"/>
</dbReference>
<reference evidence="3" key="2">
    <citation type="submission" date="2023-02" db="EMBL/GenBank/DDBJ databases">
        <authorList>
            <person name="Swenson N.G."/>
            <person name="Wegrzyn J.L."/>
            <person name="Mcevoy S.L."/>
        </authorList>
    </citation>
    <scope>NUCLEOTIDE SEQUENCE</scope>
    <source>
        <strain evidence="3">91603</strain>
        <tissue evidence="3">Leaf</tissue>
    </source>
</reference>
<dbReference type="PANTHER" id="PTHR47880">
    <property type="entry name" value="OS05G0353300 PROTEIN"/>
    <property type="match status" value="1"/>
</dbReference>